<evidence type="ECO:0000256" key="1">
    <source>
        <dbReference type="ARBA" id="ARBA00022737"/>
    </source>
</evidence>
<organism evidence="4 5">
    <name type="scientific">Penicillium atrosanguineum</name>
    <dbReference type="NCBI Taxonomy" id="1132637"/>
    <lineage>
        <taxon>Eukaryota</taxon>
        <taxon>Fungi</taxon>
        <taxon>Dikarya</taxon>
        <taxon>Ascomycota</taxon>
        <taxon>Pezizomycotina</taxon>
        <taxon>Eurotiomycetes</taxon>
        <taxon>Eurotiomycetidae</taxon>
        <taxon>Eurotiales</taxon>
        <taxon>Aspergillaceae</taxon>
        <taxon>Penicillium</taxon>
    </lineage>
</organism>
<keyword evidence="5" id="KW-1185">Reference proteome</keyword>
<evidence type="ECO:0000256" key="3">
    <source>
        <dbReference type="PROSITE-ProRule" id="PRU00023"/>
    </source>
</evidence>
<accession>A0A9W9PU53</accession>
<keyword evidence="2 3" id="KW-0040">ANK repeat</keyword>
<dbReference type="AlphaFoldDB" id="A0A9W9PU53"/>
<proteinExistence type="predicted"/>
<dbReference type="InterPro" id="IPR002110">
    <property type="entry name" value="Ankyrin_rpt"/>
</dbReference>
<dbReference type="SMART" id="SM00248">
    <property type="entry name" value="ANK"/>
    <property type="match status" value="4"/>
</dbReference>
<dbReference type="Gene3D" id="1.25.40.20">
    <property type="entry name" value="Ankyrin repeat-containing domain"/>
    <property type="match status" value="1"/>
</dbReference>
<comment type="caution">
    <text evidence="4">The sequence shown here is derived from an EMBL/GenBank/DDBJ whole genome shotgun (WGS) entry which is preliminary data.</text>
</comment>
<name>A0A9W9PU53_9EURO</name>
<dbReference type="PANTHER" id="PTHR24198">
    <property type="entry name" value="ANKYRIN REPEAT AND PROTEIN KINASE DOMAIN-CONTAINING PROTEIN"/>
    <property type="match status" value="1"/>
</dbReference>
<reference evidence="4" key="2">
    <citation type="journal article" date="2023" name="IMA Fungus">
        <title>Comparative genomic study of the Penicillium genus elucidates a diverse pangenome and 15 lateral gene transfer events.</title>
        <authorList>
            <person name="Petersen C."/>
            <person name="Sorensen T."/>
            <person name="Nielsen M.R."/>
            <person name="Sondergaard T.E."/>
            <person name="Sorensen J.L."/>
            <person name="Fitzpatrick D.A."/>
            <person name="Frisvad J.C."/>
            <person name="Nielsen K.L."/>
        </authorList>
    </citation>
    <scope>NUCLEOTIDE SEQUENCE</scope>
    <source>
        <strain evidence="4">IBT 21472</strain>
    </source>
</reference>
<feature type="repeat" description="ANK" evidence="3">
    <location>
        <begin position="239"/>
        <end position="268"/>
    </location>
</feature>
<dbReference type="Proteomes" id="UP001147746">
    <property type="component" value="Unassembled WGS sequence"/>
</dbReference>
<sequence>MQAAADIGDLAELQSLLRTWETQTVDGILAISKDHEWFTPTVPEQFEIFNELNRAQQETKSIYTNWYIFNRLLNAASRSNQVAIVKFLLDQGCAITSSAVQKAMAKEAYDVLEVYLENGWNINQPIRNNLCPILREVVINETKTRWCLEHGANPNAHSKNKSQDVLSHAARFASLHILELLVSYGANFANSNALHHATDRKRLDVMRWLLEQQAFPINQREHEYDTELFLDHQSDGLGTALHLATKKNCVETLRFLLEQGIDSNKPDSRGKTAYDLAQESNDEEIISILETENKQ</sequence>
<dbReference type="PANTHER" id="PTHR24198:SF165">
    <property type="entry name" value="ANKYRIN REPEAT-CONTAINING PROTEIN-RELATED"/>
    <property type="match status" value="1"/>
</dbReference>
<keyword evidence="1" id="KW-0677">Repeat</keyword>
<reference evidence="4" key="1">
    <citation type="submission" date="2022-12" db="EMBL/GenBank/DDBJ databases">
        <authorList>
            <person name="Petersen C."/>
        </authorList>
    </citation>
    <scope>NUCLEOTIDE SEQUENCE</scope>
    <source>
        <strain evidence="4">IBT 21472</strain>
    </source>
</reference>
<dbReference type="PROSITE" id="PS50297">
    <property type="entry name" value="ANK_REP_REGION"/>
    <property type="match status" value="1"/>
</dbReference>
<evidence type="ECO:0000313" key="4">
    <source>
        <dbReference type="EMBL" id="KAJ5311405.1"/>
    </source>
</evidence>
<dbReference type="InterPro" id="IPR036770">
    <property type="entry name" value="Ankyrin_rpt-contain_sf"/>
</dbReference>
<dbReference type="SUPFAM" id="SSF48403">
    <property type="entry name" value="Ankyrin repeat"/>
    <property type="match status" value="1"/>
</dbReference>
<evidence type="ECO:0000256" key="2">
    <source>
        <dbReference type="ARBA" id="ARBA00023043"/>
    </source>
</evidence>
<evidence type="ECO:0000313" key="5">
    <source>
        <dbReference type="Proteomes" id="UP001147746"/>
    </source>
</evidence>
<dbReference type="Pfam" id="PF12796">
    <property type="entry name" value="Ank_2"/>
    <property type="match status" value="2"/>
</dbReference>
<protein>
    <submittedName>
        <fullName evidence="4">Ankyrin</fullName>
    </submittedName>
</protein>
<gene>
    <name evidence="4" type="ORF">N7476_007265</name>
</gene>
<dbReference type="EMBL" id="JAPZBO010000007">
    <property type="protein sequence ID" value="KAJ5311405.1"/>
    <property type="molecule type" value="Genomic_DNA"/>
</dbReference>
<dbReference type="PROSITE" id="PS50088">
    <property type="entry name" value="ANK_REPEAT"/>
    <property type="match status" value="1"/>
</dbReference>